<evidence type="ECO:0000256" key="1">
    <source>
        <dbReference type="ARBA" id="ARBA00007043"/>
    </source>
</evidence>
<reference evidence="4 5" key="1">
    <citation type="submission" date="2014-03" db="EMBL/GenBank/DDBJ databases">
        <authorList>
            <person name="Warren W."/>
            <person name="Wilson R.K."/>
        </authorList>
    </citation>
    <scope>NUCLEOTIDE SEQUENCE</scope>
</reference>
<dbReference type="Ensembl" id="ENSCSAT00000010754.1">
    <property type="protein sequence ID" value="ENSCSAP00000008843.1"/>
    <property type="gene ID" value="ENSCSAG00000012666.1"/>
</dbReference>
<evidence type="ECO:0000313" key="5">
    <source>
        <dbReference type="Proteomes" id="UP000029965"/>
    </source>
</evidence>
<evidence type="ECO:0000256" key="2">
    <source>
        <dbReference type="SAM" id="MobiDB-lite"/>
    </source>
</evidence>
<feature type="region of interest" description="Disordered" evidence="2">
    <location>
        <begin position="1"/>
        <end position="46"/>
    </location>
</feature>
<protein>
    <recommendedName>
        <fullName evidence="3">GAGE domain-containing protein</fullName>
    </recommendedName>
</protein>
<proteinExistence type="inferred from homology"/>
<reference evidence="4" key="3">
    <citation type="submission" date="2025-09" db="UniProtKB">
        <authorList>
            <consortium name="Ensembl"/>
        </authorList>
    </citation>
    <scope>IDENTIFICATION</scope>
</reference>
<feature type="domain" description="GAGE" evidence="3">
    <location>
        <begin position="1"/>
        <end position="106"/>
    </location>
</feature>
<dbReference type="InterPro" id="IPR008625">
    <property type="entry name" value="GAGE_fam"/>
</dbReference>
<sequence>GRSMYRPISRRSSQPPQLIETLLEPSNGEPQPEEPPAESRDPTPIQKAEWSYISMILKVHDMEGDLQELHQSNTEDKDLGSGVKAKIIPKVEHCKMPETGMLSIRI</sequence>
<keyword evidence="5" id="KW-1185">Reference proteome</keyword>
<dbReference type="Pfam" id="PF05831">
    <property type="entry name" value="GAGE"/>
    <property type="match status" value="1"/>
</dbReference>
<dbReference type="PANTHER" id="PTHR14047">
    <property type="entry name" value="P ANTIGEN FAMILY MEMBER 5-RELATED"/>
    <property type="match status" value="1"/>
</dbReference>
<dbReference type="SMART" id="SM01379">
    <property type="entry name" value="GAGE"/>
    <property type="match status" value="1"/>
</dbReference>
<organism evidence="4 5">
    <name type="scientific">Chlorocebus sabaeus</name>
    <name type="common">Green monkey</name>
    <name type="synonym">Simia sabaea</name>
    <dbReference type="NCBI Taxonomy" id="60711"/>
    <lineage>
        <taxon>Eukaryota</taxon>
        <taxon>Metazoa</taxon>
        <taxon>Chordata</taxon>
        <taxon>Craniata</taxon>
        <taxon>Vertebrata</taxon>
        <taxon>Euteleostomi</taxon>
        <taxon>Mammalia</taxon>
        <taxon>Eutheria</taxon>
        <taxon>Euarchontoglires</taxon>
        <taxon>Primates</taxon>
        <taxon>Haplorrhini</taxon>
        <taxon>Catarrhini</taxon>
        <taxon>Cercopithecidae</taxon>
        <taxon>Cercopithecinae</taxon>
        <taxon>Chlorocebus</taxon>
    </lineage>
</organism>
<dbReference type="InterPro" id="IPR031320">
    <property type="entry name" value="GAGE"/>
</dbReference>
<dbReference type="Proteomes" id="UP000029965">
    <property type="component" value="Chromosome X"/>
</dbReference>
<dbReference type="Bgee" id="ENSCSAG00000012666">
    <property type="expression patterns" value="Expressed in blood"/>
</dbReference>
<accession>A0A0D9RJQ4</accession>
<comment type="similarity">
    <text evidence="1">Belongs to the GAGE family.</text>
</comment>
<dbReference type="AlphaFoldDB" id="A0A0D9RJQ4"/>
<evidence type="ECO:0000259" key="3">
    <source>
        <dbReference type="SMART" id="SM01379"/>
    </source>
</evidence>
<name>A0A0D9RJQ4_CHLSB</name>
<reference evidence="4" key="2">
    <citation type="submission" date="2025-08" db="UniProtKB">
        <authorList>
            <consortium name="Ensembl"/>
        </authorList>
    </citation>
    <scope>IDENTIFICATION</scope>
</reference>
<evidence type="ECO:0000313" key="4">
    <source>
        <dbReference type="Ensembl" id="ENSCSAP00000008843.1"/>
    </source>
</evidence>
<dbReference type="GeneTree" id="ENSGT00940000153097"/>
<dbReference type="PANTHER" id="PTHR14047:SF31">
    <property type="entry name" value="X ANTIGEN FAMILY MEMBER 1"/>
    <property type="match status" value="1"/>
</dbReference>
<dbReference type="EMBL" id="AQIB01149572">
    <property type="status" value="NOT_ANNOTATED_CDS"/>
    <property type="molecule type" value="Genomic_DNA"/>
</dbReference>